<protein>
    <submittedName>
        <fullName evidence="1">Uncharacterized protein</fullName>
    </submittedName>
</protein>
<proteinExistence type="predicted"/>
<name>A0A0S2IWV8_LEPBO</name>
<sequence>MNIVLRTFSNILIFIVTARNDSFQMIVFFIVKKRLDLLIP</sequence>
<accession>A0A0S2IWV8</accession>
<evidence type="ECO:0000313" key="1">
    <source>
        <dbReference type="EMBL" id="ALO28148.1"/>
    </source>
</evidence>
<gene>
    <name evidence="1" type="ORF">LBBP_03998</name>
</gene>
<organism evidence="1">
    <name type="scientific">Leptospira borgpetersenii serovar Ballum</name>
    <dbReference type="NCBI Taxonomy" id="280505"/>
    <lineage>
        <taxon>Bacteria</taxon>
        <taxon>Pseudomonadati</taxon>
        <taxon>Spirochaetota</taxon>
        <taxon>Spirochaetia</taxon>
        <taxon>Leptospirales</taxon>
        <taxon>Leptospiraceae</taxon>
        <taxon>Leptospira</taxon>
    </lineage>
</organism>
<dbReference type="PATRIC" id="fig|280505.15.peg.3892"/>
<evidence type="ECO:0000313" key="2">
    <source>
        <dbReference type="Proteomes" id="UP000058857"/>
    </source>
</evidence>
<dbReference type="Proteomes" id="UP000058857">
    <property type="component" value="Chromosome 1"/>
</dbReference>
<dbReference type="EMBL" id="CP012029">
    <property type="protein sequence ID" value="ALO28148.1"/>
    <property type="molecule type" value="Genomic_DNA"/>
</dbReference>
<reference evidence="1 2" key="1">
    <citation type="journal article" date="2015" name="PLoS Negl. Trop. Dis.">
        <title>Distribution of Plasmids in Distinct Leptospira Pathogenic Species.</title>
        <authorList>
            <person name="Wang Y."/>
            <person name="Zhuang X."/>
            <person name="Zhong Y."/>
            <person name="Zhang C."/>
            <person name="Zhang Y."/>
            <person name="Zeng L."/>
            <person name="Zhu Y."/>
            <person name="He P."/>
            <person name="Dong K."/>
            <person name="Pal U."/>
            <person name="Guo X."/>
            <person name="Qin J."/>
        </authorList>
    </citation>
    <scope>NUCLEOTIDE SEQUENCE [LARGE SCALE GENOMIC DNA]</scope>
    <source>
        <strain evidence="1 2">56604</strain>
    </source>
</reference>
<dbReference type="AlphaFoldDB" id="A0A0S2IWV8"/>